<sequence length="422" mass="46962">MNAFTEIDRRMKECDDFWGRNLVPCDDGPPMPPVEVCRDEGSEPEKRQEQLPTPFMWREPSTIPPRPWLYGRHLLRRQVSVTVAPGGVGKSSMTICEALAMASGRDLLGDWTAQGLKVWIFNLEDPRDELERRVIAAVLHHQVAPEDIKGRLFLDTGRERELCTAIQTREGVQILAPVLDDLRREIEAREIDVLIIDPFVSSHQVSENDNGAIDKVAKEWARLADRCNCAIELVHHTRKANGEELTTESGRGATALLAAARSGRVLNKMTDEMKAEAGVKDDPATYFAVTRDKSNLAPAGKRVWRRMASVELGNGDSVGVAEAWNWPDTFDGVTTADLLAVQHAVQKRHDEGNAPGADWQTKDDWAGVIVADVLGWNVTADCKRISKVLATWEASGALKRVEVPGPQRRTRKGLEVDEWATE</sequence>
<dbReference type="SUPFAM" id="SSF52540">
    <property type="entry name" value="P-loop containing nucleoside triphosphate hydrolases"/>
    <property type="match status" value="1"/>
</dbReference>
<dbReference type="RefSeq" id="WP_234822458.1">
    <property type="nucleotide sequence ID" value="NZ_QKZL01000002.1"/>
</dbReference>
<organism evidence="1 2">
    <name type="scientific">Palleronia aestuarii</name>
    <dbReference type="NCBI Taxonomy" id="568105"/>
    <lineage>
        <taxon>Bacteria</taxon>
        <taxon>Pseudomonadati</taxon>
        <taxon>Pseudomonadota</taxon>
        <taxon>Alphaproteobacteria</taxon>
        <taxon>Rhodobacterales</taxon>
        <taxon>Roseobacteraceae</taxon>
        <taxon>Palleronia</taxon>
    </lineage>
</organism>
<accession>A0A2W7NEY2</accession>
<reference evidence="1 2" key="1">
    <citation type="submission" date="2018-06" db="EMBL/GenBank/DDBJ databases">
        <title>Genomic Encyclopedia of Archaeal and Bacterial Type Strains, Phase II (KMG-II): from individual species to whole genera.</title>
        <authorList>
            <person name="Goeker M."/>
        </authorList>
    </citation>
    <scope>NUCLEOTIDE SEQUENCE [LARGE SCALE GENOMIC DNA]</scope>
    <source>
        <strain evidence="1 2">DSM 22009</strain>
    </source>
</reference>
<dbReference type="Gene3D" id="3.40.50.300">
    <property type="entry name" value="P-loop containing nucleotide triphosphate hydrolases"/>
    <property type="match status" value="1"/>
</dbReference>
<evidence type="ECO:0000313" key="1">
    <source>
        <dbReference type="EMBL" id="PZX18758.1"/>
    </source>
</evidence>
<protein>
    <recommendedName>
        <fullName evidence="3">Plasmid and phage replicative helicase</fullName>
    </recommendedName>
</protein>
<dbReference type="Pfam" id="PF13481">
    <property type="entry name" value="AAA_25"/>
    <property type="match status" value="1"/>
</dbReference>
<dbReference type="AlphaFoldDB" id="A0A2W7NEY2"/>
<keyword evidence="2" id="KW-1185">Reference proteome</keyword>
<dbReference type="Proteomes" id="UP000248916">
    <property type="component" value="Unassembled WGS sequence"/>
</dbReference>
<comment type="caution">
    <text evidence="1">The sequence shown here is derived from an EMBL/GenBank/DDBJ whole genome shotgun (WGS) entry which is preliminary data.</text>
</comment>
<name>A0A2W7NEY2_9RHOB</name>
<gene>
    <name evidence="1" type="ORF">LX81_00451</name>
</gene>
<dbReference type="InterPro" id="IPR027417">
    <property type="entry name" value="P-loop_NTPase"/>
</dbReference>
<proteinExistence type="predicted"/>
<evidence type="ECO:0000313" key="2">
    <source>
        <dbReference type="Proteomes" id="UP000248916"/>
    </source>
</evidence>
<evidence type="ECO:0008006" key="3">
    <source>
        <dbReference type="Google" id="ProtNLM"/>
    </source>
</evidence>
<dbReference type="EMBL" id="QKZL01000002">
    <property type="protein sequence ID" value="PZX18758.1"/>
    <property type="molecule type" value="Genomic_DNA"/>
</dbReference>